<sequence length="306" mass="32430">MTYPSGGSQPSSRVERDRAQQGSAGYRPQHGYQPSGGYGDEPHDPYASLGELNDGAQQQDPYRQDQYQDQRTAEYPRQVFPRQATRDDPAPPAASATGFTPAVPPASGFDSTPAADQPPRKRTGLKVFLAAAIVLVLAGGVAGYVFGKPIMAEYPATVAAPDTIAGYPRSTSAELKSIGDQMDSDLRQGAGFKTTAAGVYHKETDAQQKIIMIFAGSKLILRPQAELNAAYDAIESGGLQLADRKAIPAGPLGGRAECATSVTGGVKLSICGWADHGALGMVMFFDRGSAEAAKLLLDFRQTIQHR</sequence>
<reference evidence="4" key="1">
    <citation type="journal article" date="2019" name="Int. J. Syst. Evol. Microbiol.">
        <title>The Global Catalogue of Microorganisms (GCM) 10K type strain sequencing project: providing services to taxonomists for standard genome sequencing and annotation.</title>
        <authorList>
            <consortium name="The Broad Institute Genomics Platform"/>
            <consortium name="The Broad Institute Genome Sequencing Center for Infectious Disease"/>
            <person name="Wu L."/>
            <person name="Ma J."/>
        </authorList>
    </citation>
    <scope>NUCLEOTIDE SEQUENCE [LARGE SCALE GENOMIC DNA]</scope>
    <source>
        <strain evidence="4">CGMCC 4.7289</strain>
    </source>
</reference>
<keyword evidence="4" id="KW-1185">Reference proteome</keyword>
<evidence type="ECO:0000313" key="4">
    <source>
        <dbReference type="Proteomes" id="UP001595816"/>
    </source>
</evidence>
<keyword evidence="2" id="KW-0812">Transmembrane</keyword>
<protein>
    <submittedName>
        <fullName evidence="3">Uncharacterized protein</fullName>
    </submittedName>
</protein>
<dbReference type="EMBL" id="JBHSAY010000015">
    <property type="protein sequence ID" value="MFC4134813.1"/>
    <property type="molecule type" value="Genomic_DNA"/>
</dbReference>
<feature type="region of interest" description="Disordered" evidence="1">
    <location>
        <begin position="1"/>
        <end position="120"/>
    </location>
</feature>
<keyword evidence="2" id="KW-1133">Transmembrane helix</keyword>
<evidence type="ECO:0000313" key="3">
    <source>
        <dbReference type="EMBL" id="MFC4134813.1"/>
    </source>
</evidence>
<evidence type="ECO:0000256" key="2">
    <source>
        <dbReference type="SAM" id="Phobius"/>
    </source>
</evidence>
<feature type="transmembrane region" description="Helical" evidence="2">
    <location>
        <begin position="127"/>
        <end position="147"/>
    </location>
</feature>
<dbReference type="Proteomes" id="UP001595816">
    <property type="component" value="Unassembled WGS sequence"/>
</dbReference>
<feature type="compositionally biased region" description="Basic and acidic residues" evidence="1">
    <location>
        <begin position="62"/>
        <end position="74"/>
    </location>
</feature>
<evidence type="ECO:0000256" key="1">
    <source>
        <dbReference type="SAM" id="MobiDB-lite"/>
    </source>
</evidence>
<feature type="compositionally biased region" description="Polar residues" evidence="1">
    <location>
        <begin position="1"/>
        <end position="12"/>
    </location>
</feature>
<name>A0ABV8LWL0_9ACTN</name>
<accession>A0ABV8LWL0</accession>
<proteinExistence type="predicted"/>
<dbReference type="RefSeq" id="WP_253761049.1">
    <property type="nucleotide sequence ID" value="NZ_JAMZDZ010000001.1"/>
</dbReference>
<keyword evidence="2" id="KW-0472">Membrane</keyword>
<gene>
    <name evidence="3" type="ORF">ACFOZ4_29745</name>
</gene>
<comment type="caution">
    <text evidence="3">The sequence shown here is derived from an EMBL/GenBank/DDBJ whole genome shotgun (WGS) entry which is preliminary data.</text>
</comment>
<organism evidence="3 4">
    <name type="scientific">Hamadaea flava</name>
    <dbReference type="NCBI Taxonomy" id="1742688"/>
    <lineage>
        <taxon>Bacteria</taxon>
        <taxon>Bacillati</taxon>
        <taxon>Actinomycetota</taxon>
        <taxon>Actinomycetes</taxon>
        <taxon>Micromonosporales</taxon>
        <taxon>Micromonosporaceae</taxon>
        <taxon>Hamadaea</taxon>
    </lineage>
</organism>